<reference evidence="1" key="1">
    <citation type="submission" date="2023-03" db="EMBL/GenBank/DDBJ databases">
        <title>Chromosome-level genomes of two armyworms, Mythimna separata and Mythimna loreyi, provide insights into the biosynthesis and reception of sex pheromones.</title>
        <authorList>
            <person name="Zhao H."/>
        </authorList>
    </citation>
    <scope>NUCLEOTIDE SEQUENCE</scope>
    <source>
        <strain evidence="1">BeijingLab</strain>
    </source>
</reference>
<sequence length="343" mass="39422">MPTICKACSKPIKGIHFMDCSKCECQYDLKCINISLESFSKFTARYRKSWLCPTCVCLLPKRGNINTPVRSPDLNTEEPLYDNINLVRGSRGKSSSTSDTTLLELVTEIRELRENERELKEHLASLSPLISQHFIDFKAVIENKNKEINYLKLSISQLQSAVSALETNALRNEIEICGMPEERNENLTHLLLTISQKINVNLQESDIDSILRAGPKHNSKEKLSQHRPIIVKLTRKTKRDEILSAAKSRKNVTSEDMVLGTKSKIYINERVTKEKRLLFREARARAQRNGFRFCWLRNGLIYIKKFEDNDNKRYPAIRIQSYEDLDKHIGISPATLPSCEPLN</sequence>
<dbReference type="Proteomes" id="UP001231649">
    <property type="component" value="Chromosome 32"/>
</dbReference>
<protein>
    <submittedName>
        <fullName evidence="1">Uncharacterized protein</fullName>
    </submittedName>
</protein>
<organism evidence="1 2">
    <name type="scientific">Mythimna loreyi</name>
    <dbReference type="NCBI Taxonomy" id="667449"/>
    <lineage>
        <taxon>Eukaryota</taxon>
        <taxon>Metazoa</taxon>
        <taxon>Ecdysozoa</taxon>
        <taxon>Arthropoda</taxon>
        <taxon>Hexapoda</taxon>
        <taxon>Insecta</taxon>
        <taxon>Pterygota</taxon>
        <taxon>Neoptera</taxon>
        <taxon>Endopterygota</taxon>
        <taxon>Lepidoptera</taxon>
        <taxon>Glossata</taxon>
        <taxon>Ditrysia</taxon>
        <taxon>Noctuoidea</taxon>
        <taxon>Noctuidae</taxon>
        <taxon>Noctuinae</taxon>
        <taxon>Hadenini</taxon>
        <taxon>Mythimna</taxon>
    </lineage>
</organism>
<evidence type="ECO:0000313" key="1">
    <source>
        <dbReference type="EMBL" id="KAJ8704374.1"/>
    </source>
</evidence>
<keyword evidence="2" id="KW-1185">Reference proteome</keyword>
<gene>
    <name evidence="1" type="ORF">PYW08_013098</name>
</gene>
<comment type="caution">
    <text evidence="1">The sequence shown here is derived from an EMBL/GenBank/DDBJ whole genome shotgun (WGS) entry which is preliminary data.</text>
</comment>
<dbReference type="EMBL" id="CM056808">
    <property type="protein sequence ID" value="KAJ8704374.1"/>
    <property type="molecule type" value="Genomic_DNA"/>
</dbReference>
<evidence type="ECO:0000313" key="2">
    <source>
        <dbReference type="Proteomes" id="UP001231649"/>
    </source>
</evidence>
<accession>A0ACC2PZJ7</accession>
<proteinExistence type="predicted"/>
<name>A0ACC2PZJ7_9NEOP</name>